<keyword evidence="3" id="KW-1003">Cell membrane</keyword>
<comment type="similarity">
    <text evidence="2 7">Belongs to the ExbD/TolR family.</text>
</comment>
<keyword evidence="10" id="KW-1185">Reference proteome</keyword>
<sequence>MRFTTQASRRDAPELSLVPLIDVVLVILIFLSVTTTFSQVGQLRIDLPEGEAQTAQEPETIHVQITAHGQVFVEGVAVPTQDVAALRQALVRQAPAKSDPVVVIEADAATPHQRVIDALRAAQEAGLAKVTFAVEQPQ</sequence>
<evidence type="ECO:0000313" key="9">
    <source>
        <dbReference type="EMBL" id="BBD77782.1"/>
    </source>
</evidence>
<keyword evidence="4 7" id="KW-0812">Transmembrane</keyword>
<feature type="transmembrane region" description="Helical" evidence="8">
    <location>
        <begin position="12"/>
        <end position="33"/>
    </location>
</feature>
<evidence type="ECO:0000256" key="4">
    <source>
        <dbReference type="ARBA" id="ARBA00022692"/>
    </source>
</evidence>
<evidence type="ECO:0000256" key="8">
    <source>
        <dbReference type="SAM" id="Phobius"/>
    </source>
</evidence>
<keyword evidence="7" id="KW-0813">Transport</keyword>
<dbReference type="OrthoDB" id="424972at2"/>
<evidence type="ECO:0000256" key="7">
    <source>
        <dbReference type="RuleBase" id="RU003879"/>
    </source>
</evidence>
<reference evidence="9 10" key="1">
    <citation type="submission" date="2018-04" db="EMBL/GenBank/DDBJ databases">
        <title>Complete genome sequence of Hydrogenophilus thermoluteolus TH-1.</title>
        <authorList>
            <person name="Arai H."/>
        </authorList>
    </citation>
    <scope>NUCLEOTIDE SEQUENCE [LARGE SCALE GENOMIC DNA]</scope>
    <source>
        <strain evidence="9 10">TH-1</strain>
    </source>
</reference>
<keyword evidence="6 8" id="KW-0472">Membrane</keyword>
<gene>
    <name evidence="9" type="ORF">HPTL_1520</name>
</gene>
<evidence type="ECO:0000256" key="1">
    <source>
        <dbReference type="ARBA" id="ARBA00004162"/>
    </source>
</evidence>
<dbReference type="InterPro" id="IPR003400">
    <property type="entry name" value="ExbD"/>
</dbReference>
<dbReference type="RefSeq" id="WP_119335490.1">
    <property type="nucleotide sequence ID" value="NZ_AP018558.1"/>
</dbReference>
<dbReference type="Pfam" id="PF02472">
    <property type="entry name" value="ExbD"/>
    <property type="match status" value="1"/>
</dbReference>
<proteinExistence type="inferred from homology"/>
<protein>
    <submittedName>
        <fullName evidence="9">Biopolymer transporter ExbD</fullName>
    </submittedName>
</protein>
<dbReference type="PANTHER" id="PTHR30558:SF3">
    <property type="entry name" value="BIOPOLYMER TRANSPORT PROTEIN EXBD-RELATED"/>
    <property type="match status" value="1"/>
</dbReference>
<dbReference type="EMBL" id="AP018558">
    <property type="protein sequence ID" value="BBD77782.1"/>
    <property type="molecule type" value="Genomic_DNA"/>
</dbReference>
<dbReference type="KEGG" id="htl:HPTL_1520"/>
<dbReference type="GO" id="GO:0022857">
    <property type="term" value="F:transmembrane transporter activity"/>
    <property type="evidence" value="ECO:0007669"/>
    <property type="project" value="InterPro"/>
</dbReference>
<dbReference type="AlphaFoldDB" id="A0A2Z6DZT8"/>
<evidence type="ECO:0000256" key="2">
    <source>
        <dbReference type="ARBA" id="ARBA00005811"/>
    </source>
</evidence>
<evidence type="ECO:0000256" key="3">
    <source>
        <dbReference type="ARBA" id="ARBA00022475"/>
    </source>
</evidence>
<accession>A0A2Z6DZT8</accession>
<evidence type="ECO:0000256" key="6">
    <source>
        <dbReference type="ARBA" id="ARBA00023136"/>
    </source>
</evidence>
<evidence type="ECO:0000256" key="5">
    <source>
        <dbReference type="ARBA" id="ARBA00022989"/>
    </source>
</evidence>
<dbReference type="GO" id="GO:0015031">
    <property type="term" value="P:protein transport"/>
    <property type="evidence" value="ECO:0007669"/>
    <property type="project" value="UniProtKB-KW"/>
</dbReference>
<dbReference type="PANTHER" id="PTHR30558">
    <property type="entry name" value="EXBD MEMBRANE COMPONENT OF PMF-DRIVEN MACROMOLECULE IMPORT SYSTEM"/>
    <property type="match status" value="1"/>
</dbReference>
<keyword evidence="5 8" id="KW-1133">Transmembrane helix</keyword>
<dbReference type="Gene3D" id="3.30.420.270">
    <property type="match status" value="1"/>
</dbReference>
<name>A0A2Z6DZT8_HYDTE</name>
<dbReference type="GO" id="GO:0005886">
    <property type="term" value="C:plasma membrane"/>
    <property type="evidence" value="ECO:0007669"/>
    <property type="project" value="UniProtKB-SubCell"/>
</dbReference>
<evidence type="ECO:0000313" key="10">
    <source>
        <dbReference type="Proteomes" id="UP000262004"/>
    </source>
</evidence>
<comment type="subcellular location">
    <subcellularLocation>
        <location evidence="1">Cell membrane</location>
        <topology evidence="1">Single-pass membrane protein</topology>
    </subcellularLocation>
    <subcellularLocation>
        <location evidence="7">Cell membrane</location>
        <topology evidence="7">Single-pass type II membrane protein</topology>
    </subcellularLocation>
</comment>
<organism evidence="9 10">
    <name type="scientific">Hydrogenophilus thermoluteolus</name>
    <name type="common">Pseudomonas hydrogenothermophila</name>
    <dbReference type="NCBI Taxonomy" id="297"/>
    <lineage>
        <taxon>Bacteria</taxon>
        <taxon>Pseudomonadati</taxon>
        <taxon>Pseudomonadota</taxon>
        <taxon>Hydrogenophilia</taxon>
        <taxon>Hydrogenophilales</taxon>
        <taxon>Hydrogenophilaceae</taxon>
        <taxon>Hydrogenophilus</taxon>
    </lineage>
</organism>
<keyword evidence="7" id="KW-0653">Protein transport</keyword>
<dbReference type="Proteomes" id="UP000262004">
    <property type="component" value="Chromosome"/>
</dbReference>